<accession>A0ABS1CL52</accession>
<dbReference type="InterPro" id="IPR029044">
    <property type="entry name" value="Nucleotide-diphossugar_trans"/>
</dbReference>
<gene>
    <name evidence="2" type="ORF">CKO31_18105</name>
</gene>
<evidence type="ECO:0000313" key="3">
    <source>
        <dbReference type="Proteomes" id="UP000748752"/>
    </source>
</evidence>
<dbReference type="RefSeq" id="WP_200240342.1">
    <property type="nucleotide sequence ID" value="NZ_NRRV01000052.1"/>
</dbReference>
<dbReference type="Pfam" id="PF00483">
    <property type="entry name" value="NTP_transferase"/>
    <property type="match status" value="1"/>
</dbReference>
<dbReference type="Gene3D" id="3.90.550.10">
    <property type="entry name" value="Spore Coat Polysaccharide Biosynthesis Protein SpsA, Chain A"/>
    <property type="match status" value="1"/>
</dbReference>
<dbReference type="InterPro" id="IPR005835">
    <property type="entry name" value="NTP_transferase_dom"/>
</dbReference>
<dbReference type="InterPro" id="IPR050486">
    <property type="entry name" value="Mannose-1P_guanyltransferase"/>
</dbReference>
<reference evidence="2 3" key="1">
    <citation type="journal article" date="2020" name="Microorganisms">
        <title>Osmotic Adaptation and Compatible Solute Biosynthesis of Phototrophic Bacteria as Revealed from Genome Analyses.</title>
        <authorList>
            <person name="Imhoff J.F."/>
            <person name="Rahn T."/>
            <person name="Kunzel S."/>
            <person name="Keller A."/>
            <person name="Neulinger S.C."/>
        </authorList>
    </citation>
    <scope>NUCLEOTIDE SEQUENCE [LARGE SCALE GENOMIC DNA]</scope>
    <source>
        <strain evidence="2 3">DSM 6210</strain>
    </source>
</reference>
<dbReference type="EMBL" id="NRRV01000052">
    <property type="protein sequence ID" value="MBK1632620.1"/>
    <property type="molecule type" value="Genomic_DNA"/>
</dbReference>
<comment type="caution">
    <text evidence="2">The sequence shown here is derived from an EMBL/GenBank/DDBJ whole genome shotgun (WGS) entry which is preliminary data.</text>
</comment>
<dbReference type="Gene3D" id="2.160.10.10">
    <property type="entry name" value="Hexapeptide repeat proteins"/>
    <property type="match status" value="1"/>
</dbReference>
<dbReference type="Proteomes" id="UP000748752">
    <property type="component" value="Unassembled WGS sequence"/>
</dbReference>
<dbReference type="PANTHER" id="PTHR22572">
    <property type="entry name" value="SUGAR-1-PHOSPHATE GUANYL TRANSFERASE"/>
    <property type="match status" value="1"/>
</dbReference>
<evidence type="ECO:0000313" key="2">
    <source>
        <dbReference type="EMBL" id="MBK1632620.1"/>
    </source>
</evidence>
<evidence type="ECO:0000259" key="1">
    <source>
        <dbReference type="Pfam" id="PF00483"/>
    </source>
</evidence>
<organism evidence="2 3">
    <name type="scientific">Thiohalocapsa halophila</name>
    <dbReference type="NCBI Taxonomy" id="69359"/>
    <lineage>
        <taxon>Bacteria</taxon>
        <taxon>Pseudomonadati</taxon>
        <taxon>Pseudomonadota</taxon>
        <taxon>Gammaproteobacteria</taxon>
        <taxon>Chromatiales</taxon>
        <taxon>Chromatiaceae</taxon>
        <taxon>Thiohalocapsa</taxon>
    </lineage>
</organism>
<dbReference type="SUPFAM" id="SSF53448">
    <property type="entry name" value="Nucleotide-diphospho-sugar transferases"/>
    <property type="match status" value="1"/>
</dbReference>
<sequence>MRALVFADRPAADLAPLDAQYAPALLPVADRALVQFRLEELIDAGITELVFVLAEHADKLEALLGAGERWGGRFRFALSRSGRHGGEAPSAVWPRLALGEDEPLLALRADLLAGPCIADFLDQAQGLPGSVVLGAAADPRASLVLLRAGHPDPAPLLDLLHWHGGPADAAAAAAAHTVDLRATALSLIESVAEYHRANRDLVAGRLAGLAAGGREVALGLTAGRRAAVAPRSLKQGQAYVGENSRVSADAELLGEVVIARDVVVDRGATIIDSVILPHSYIGELVELSNAVVAHDVLIRVDTGAVLKVADAFLLGRLGGEAAQPEGPRLADRILGTLLLLLSLPLWPVALAAAALESGGGLLRGETLIGNRGAALPGVAGGDREPAFSSRRFATSIPVLATLPRILAVVSGDLRPVGVAPLTPQQAESRTEDWQRVRDQAPVGLIGPTQLTLPPDAPFDERLMSDAFYAGKRSALGDLRWLWVGLLGLFSRRAWQRA</sequence>
<keyword evidence="3" id="KW-1185">Reference proteome</keyword>
<name>A0ABS1CL52_9GAMM</name>
<feature type="domain" description="Nucleotidyl transferase" evidence="1">
    <location>
        <begin position="14"/>
        <end position="127"/>
    </location>
</feature>
<proteinExistence type="predicted"/>
<protein>
    <recommendedName>
        <fullName evidence="1">Nucleotidyl transferase domain-containing protein</fullName>
    </recommendedName>
</protein>